<feature type="domain" description="DUF4859" evidence="2">
    <location>
        <begin position="253"/>
        <end position="363"/>
    </location>
</feature>
<keyword evidence="4" id="KW-1185">Reference proteome</keyword>
<organism evidence="3 4">
    <name type="scientific">Sphingobacterium litopenaei</name>
    <dbReference type="NCBI Taxonomy" id="2763500"/>
    <lineage>
        <taxon>Bacteria</taxon>
        <taxon>Pseudomonadati</taxon>
        <taxon>Bacteroidota</taxon>
        <taxon>Sphingobacteriia</taxon>
        <taxon>Sphingobacteriales</taxon>
        <taxon>Sphingobacteriaceae</taxon>
        <taxon>Sphingobacterium</taxon>
    </lineage>
</organism>
<feature type="chain" id="PRO_5045361544" evidence="1">
    <location>
        <begin position="22"/>
        <end position="377"/>
    </location>
</feature>
<dbReference type="Pfam" id="PF16151">
    <property type="entry name" value="DUF4859"/>
    <property type="match status" value="1"/>
</dbReference>
<feature type="signal peptide" evidence="1">
    <location>
        <begin position="1"/>
        <end position="21"/>
    </location>
</feature>
<dbReference type="RefSeq" id="WP_190301466.1">
    <property type="nucleotide sequence ID" value="NZ_JACOIJ010000004.1"/>
</dbReference>
<evidence type="ECO:0000256" key="1">
    <source>
        <dbReference type="SAM" id="SignalP"/>
    </source>
</evidence>
<dbReference type="InterPro" id="IPR032339">
    <property type="entry name" value="DUF4859"/>
</dbReference>
<sequence length="377" mass="42399">MRTLILILVVCVISFASCKKAAYLTDDGLHSEYVDMSTYDYLKSHPNGMFDTLLLIVDHFGLKNELNSAKTFWAPSDYSIKRFFKLKEALLKEENENAEYTFDQFLSDIEVDSLRAYIYSDAQHTLSTANTSYTHLNNGTSIDGFAYNKQKQPQGQWSYQDIYYLYYIKVRGEADQTAPDGSIRVDRNDQADVRVLCQTTGIKTNTGTVINVLNNYHTFIADFNESGESGPLIEDLENGLRFTYAVSFKAASSYSGATVTVPSAWIAETFALEADEIPSMIRNSIAFGAVEPNGTFNTNYTASAPGHWFSADGTVVPWGDNARLFSEFMPASWTFSIGQYPNRSAVGDTYTIKQALEYTNRSNKKLRVEFVFNVRIN</sequence>
<gene>
    <name evidence="3" type="ORF">H8B04_03510</name>
</gene>
<dbReference type="EMBL" id="JACOIJ010000004">
    <property type="protein sequence ID" value="MBD1428643.1"/>
    <property type="molecule type" value="Genomic_DNA"/>
</dbReference>
<evidence type="ECO:0000259" key="2">
    <source>
        <dbReference type="Pfam" id="PF16151"/>
    </source>
</evidence>
<accession>A0ABR7YBE5</accession>
<evidence type="ECO:0000313" key="4">
    <source>
        <dbReference type="Proteomes" id="UP000651271"/>
    </source>
</evidence>
<keyword evidence="1" id="KW-0732">Signal</keyword>
<proteinExistence type="predicted"/>
<dbReference type="PROSITE" id="PS51257">
    <property type="entry name" value="PROKAR_LIPOPROTEIN"/>
    <property type="match status" value="1"/>
</dbReference>
<name>A0ABR7YBE5_9SPHI</name>
<protein>
    <submittedName>
        <fullName evidence="3">DUF4859 domain-containing protein</fullName>
    </submittedName>
</protein>
<dbReference type="Proteomes" id="UP000651271">
    <property type="component" value="Unassembled WGS sequence"/>
</dbReference>
<evidence type="ECO:0000313" key="3">
    <source>
        <dbReference type="EMBL" id="MBD1428643.1"/>
    </source>
</evidence>
<comment type="caution">
    <text evidence="3">The sequence shown here is derived from an EMBL/GenBank/DDBJ whole genome shotgun (WGS) entry which is preliminary data.</text>
</comment>
<reference evidence="3 4" key="1">
    <citation type="submission" date="2020-08" db="EMBL/GenBank/DDBJ databases">
        <title>Sphingobacterium sp. DN04309 isolated from aquaculture water.</title>
        <authorList>
            <person name="Zhang M."/>
        </authorList>
    </citation>
    <scope>NUCLEOTIDE SEQUENCE [LARGE SCALE GENOMIC DNA]</scope>
    <source>
        <strain evidence="3 4">DN04309</strain>
    </source>
</reference>